<protein>
    <submittedName>
        <fullName evidence="2">Uncharacterized protein</fullName>
    </submittedName>
</protein>
<dbReference type="HOGENOM" id="CLU_2561612_0_0_1"/>
<sequence>MIQPPPAAVSGDRRRRPDHLRPPSLHQQDRLDILHLFSVGLDCSRAADRRRRRRLRHCPLPSRSCLREREGKQKKKKQRRSI</sequence>
<reference evidence="2 3" key="1">
    <citation type="submission" date="2012-08" db="EMBL/GenBank/DDBJ databases">
        <title>Oryza genome evolution.</title>
        <authorList>
            <person name="Wing R.A."/>
        </authorList>
    </citation>
    <scope>NUCLEOTIDE SEQUENCE</scope>
</reference>
<name>A0A0D9X6G2_9ORYZ</name>
<keyword evidence="3" id="KW-1185">Reference proteome</keyword>
<evidence type="ECO:0000313" key="3">
    <source>
        <dbReference type="Proteomes" id="UP000032180"/>
    </source>
</evidence>
<dbReference type="Gramene" id="LPERR08G08500.1">
    <property type="protein sequence ID" value="LPERR08G08500.1"/>
    <property type="gene ID" value="LPERR08G08500"/>
</dbReference>
<organism evidence="2 3">
    <name type="scientific">Leersia perrieri</name>
    <dbReference type="NCBI Taxonomy" id="77586"/>
    <lineage>
        <taxon>Eukaryota</taxon>
        <taxon>Viridiplantae</taxon>
        <taxon>Streptophyta</taxon>
        <taxon>Embryophyta</taxon>
        <taxon>Tracheophyta</taxon>
        <taxon>Spermatophyta</taxon>
        <taxon>Magnoliopsida</taxon>
        <taxon>Liliopsida</taxon>
        <taxon>Poales</taxon>
        <taxon>Poaceae</taxon>
        <taxon>BOP clade</taxon>
        <taxon>Oryzoideae</taxon>
        <taxon>Oryzeae</taxon>
        <taxon>Oryzinae</taxon>
        <taxon>Leersia</taxon>
    </lineage>
</organism>
<proteinExistence type="predicted"/>
<dbReference type="Proteomes" id="UP000032180">
    <property type="component" value="Chromosome 8"/>
</dbReference>
<dbReference type="EnsemblPlants" id="LPERR08G08500.1">
    <property type="protein sequence ID" value="LPERR08G08500.1"/>
    <property type="gene ID" value="LPERR08G08500"/>
</dbReference>
<accession>A0A0D9X6G2</accession>
<reference evidence="3" key="2">
    <citation type="submission" date="2013-12" db="EMBL/GenBank/DDBJ databases">
        <authorList>
            <person name="Yu Y."/>
            <person name="Lee S."/>
            <person name="de Baynast K."/>
            <person name="Wissotski M."/>
            <person name="Liu L."/>
            <person name="Talag J."/>
            <person name="Goicoechea J."/>
            <person name="Angelova A."/>
            <person name="Jetty R."/>
            <person name="Kudrna D."/>
            <person name="Golser W."/>
            <person name="Rivera L."/>
            <person name="Zhang J."/>
            <person name="Wing R."/>
        </authorList>
    </citation>
    <scope>NUCLEOTIDE SEQUENCE</scope>
</reference>
<reference evidence="2" key="3">
    <citation type="submission" date="2015-04" db="UniProtKB">
        <authorList>
            <consortium name="EnsemblPlants"/>
        </authorList>
    </citation>
    <scope>IDENTIFICATION</scope>
</reference>
<evidence type="ECO:0000256" key="1">
    <source>
        <dbReference type="SAM" id="MobiDB-lite"/>
    </source>
</evidence>
<evidence type="ECO:0000313" key="2">
    <source>
        <dbReference type="EnsemblPlants" id="LPERR08G08500.1"/>
    </source>
</evidence>
<feature type="region of interest" description="Disordered" evidence="1">
    <location>
        <begin position="60"/>
        <end position="82"/>
    </location>
</feature>
<dbReference type="AlphaFoldDB" id="A0A0D9X6G2"/>
<feature type="compositionally biased region" description="Basic residues" evidence="1">
    <location>
        <begin position="72"/>
        <end position="82"/>
    </location>
</feature>
<feature type="region of interest" description="Disordered" evidence="1">
    <location>
        <begin position="1"/>
        <end position="26"/>
    </location>
</feature>